<dbReference type="AlphaFoldDB" id="A0A2S4UKK4"/>
<proteinExistence type="predicted"/>
<gene>
    <name evidence="1" type="ORF">PSTT_14809</name>
</gene>
<name>A0A2S4UKK4_9BASI</name>
<dbReference type="VEuPathDB" id="FungiDB:PSTT_14809"/>
<comment type="caution">
    <text evidence="1">The sequence shown here is derived from an EMBL/GenBank/DDBJ whole genome shotgun (WGS) entry which is preliminary data.</text>
</comment>
<sequence>LRRRDSRLDQLIGCAKLSAGRKQFLLRYEDLQYRRVVLKQVVQSKHSNTNKLLNPCPLKAHLPKKKHDPVALYIYACVAIRLISRCGHPHETGMFGYSDGKLRALHG</sequence>
<evidence type="ECO:0000313" key="2">
    <source>
        <dbReference type="Proteomes" id="UP000239156"/>
    </source>
</evidence>
<dbReference type="EMBL" id="PKSL01000246">
    <property type="protein sequence ID" value="POV97843.1"/>
    <property type="molecule type" value="Genomic_DNA"/>
</dbReference>
<keyword evidence="2" id="KW-1185">Reference proteome</keyword>
<dbReference type="Proteomes" id="UP000239156">
    <property type="component" value="Unassembled WGS sequence"/>
</dbReference>
<feature type="non-terminal residue" evidence="1">
    <location>
        <position position="1"/>
    </location>
</feature>
<accession>A0A2S4UKK4</accession>
<protein>
    <submittedName>
        <fullName evidence="1">Uncharacterized protein</fullName>
    </submittedName>
</protein>
<organism evidence="1 2">
    <name type="scientific">Puccinia striiformis</name>
    <dbReference type="NCBI Taxonomy" id="27350"/>
    <lineage>
        <taxon>Eukaryota</taxon>
        <taxon>Fungi</taxon>
        <taxon>Dikarya</taxon>
        <taxon>Basidiomycota</taxon>
        <taxon>Pucciniomycotina</taxon>
        <taxon>Pucciniomycetes</taxon>
        <taxon>Pucciniales</taxon>
        <taxon>Pucciniaceae</taxon>
        <taxon>Puccinia</taxon>
    </lineage>
</organism>
<evidence type="ECO:0000313" key="1">
    <source>
        <dbReference type="EMBL" id="POV97843.1"/>
    </source>
</evidence>
<reference evidence="1" key="1">
    <citation type="submission" date="2017-12" db="EMBL/GenBank/DDBJ databases">
        <title>Gene loss provides genomic basis for host adaptation in cereal stripe rust fungi.</title>
        <authorList>
            <person name="Xia C."/>
        </authorList>
    </citation>
    <scope>NUCLEOTIDE SEQUENCE [LARGE SCALE GENOMIC DNA]</scope>
    <source>
        <strain evidence="1">93-210</strain>
    </source>
</reference>